<feature type="coiled-coil region" evidence="5">
    <location>
        <begin position="15"/>
        <end position="45"/>
    </location>
</feature>
<feature type="non-terminal residue" evidence="8">
    <location>
        <position position="1"/>
    </location>
</feature>
<keyword evidence="9" id="KW-1185">Reference proteome</keyword>
<evidence type="ECO:0000313" key="9">
    <source>
        <dbReference type="Proteomes" id="UP001432322"/>
    </source>
</evidence>
<dbReference type="GO" id="GO:0061630">
    <property type="term" value="F:ubiquitin protein ligase activity"/>
    <property type="evidence" value="ECO:0007669"/>
    <property type="project" value="InterPro"/>
</dbReference>
<feature type="region of interest" description="Disordered" evidence="6">
    <location>
        <begin position="352"/>
        <end position="378"/>
    </location>
</feature>
<dbReference type="GO" id="GO:0005737">
    <property type="term" value="C:cytoplasm"/>
    <property type="evidence" value="ECO:0007669"/>
    <property type="project" value="TreeGrafter"/>
</dbReference>
<dbReference type="PANTHER" id="PTHR13513">
    <property type="entry name" value="E3 UBIQUITIN-PROTEIN LIGASE UBR7"/>
    <property type="match status" value="1"/>
</dbReference>
<evidence type="ECO:0000256" key="4">
    <source>
        <dbReference type="PROSITE-ProRule" id="PRU00508"/>
    </source>
</evidence>
<protein>
    <recommendedName>
        <fullName evidence="7">UBR-type domain-containing protein</fullName>
    </recommendedName>
</protein>
<keyword evidence="3" id="KW-0862">Zinc</keyword>
<dbReference type="AlphaFoldDB" id="A0AAV5WDJ3"/>
<keyword evidence="1" id="KW-0479">Metal-binding</keyword>
<evidence type="ECO:0000313" key="8">
    <source>
        <dbReference type="EMBL" id="GMT28423.1"/>
    </source>
</evidence>
<dbReference type="SMART" id="SM00396">
    <property type="entry name" value="ZnF_UBR1"/>
    <property type="match status" value="1"/>
</dbReference>
<accession>A0AAV5WDJ3</accession>
<dbReference type="CDD" id="cd15542">
    <property type="entry name" value="PHD_UBR7"/>
    <property type="match status" value="1"/>
</dbReference>
<proteinExistence type="predicted"/>
<dbReference type="InterPro" id="IPR040204">
    <property type="entry name" value="UBR7"/>
</dbReference>
<evidence type="ECO:0000256" key="5">
    <source>
        <dbReference type="SAM" id="Coils"/>
    </source>
</evidence>
<keyword evidence="5" id="KW-0175">Coiled coil</keyword>
<organism evidence="8 9">
    <name type="scientific">Pristionchus fissidentatus</name>
    <dbReference type="NCBI Taxonomy" id="1538716"/>
    <lineage>
        <taxon>Eukaryota</taxon>
        <taxon>Metazoa</taxon>
        <taxon>Ecdysozoa</taxon>
        <taxon>Nematoda</taxon>
        <taxon>Chromadorea</taxon>
        <taxon>Rhabditida</taxon>
        <taxon>Rhabditina</taxon>
        <taxon>Diplogasteromorpha</taxon>
        <taxon>Diplogasteroidea</taxon>
        <taxon>Neodiplogasteridae</taxon>
        <taxon>Pristionchus</taxon>
    </lineage>
</organism>
<evidence type="ECO:0000256" key="6">
    <source>
        <dbReference type="SAM" id="MobiDB-lite"/>
    </source>
</evidence>
<reference evidence="8" key="1">
    <citation type="submission" date="2023-10" db="EMBL/GenBank/DDBJ databases">
        <title>Genome assembly of Pristionchus species.</title>
        <authorList>
            <person name="Yoshida K."/>
            <person name="Sommer R.J."/>
        </authorList>
    </citation>
    <scope>NUCLEOTIDE SEQUENCE</scope>
    <source>
        <strain evidence="8">RS5133</strain>
    </source>
</reference>
<sequence length="378" mass="43928">IMSDEQREINEPVPVENVESNEGEMQNLANEIEEEEASFSEIQKYEDEARRLLAAQDENSCTYAEGYKPRQALYSCRTCVPTGGAGVCFGCSMNCHDGHDLVELYTKRRFKCDCGNASFKEKCKLFENKNEHNERNEYNGNFVNEYCTCKRPYPDPEATTHEELMQCVVCEDWLHITHTGLLDISRDDFAQNEFACKSCCEKLPFLAKVDRGVDADAPMTCSKEKKEESDSVSAHLLMSGWREKLCACAKCEDLYDKLKCDWIHDPEDSLDRYNEIAECRMKEEDDEKEKELTKFMQNQDKNVVINVLSEVNKMKRKMNEYLERIGENAGVITTDHIRELFDELKRDRQTEFNQRMEELSEGKKTDEDDEMRVEEGEH</sequence>
<dbReference type="InterPro" id="IPR011011">
    <property type="entry name" value="Znf_FYVE_PHD"/>
</dbReference>
<feature type="zinc finger region" description="UBR-type" evidence="4">
    <location>
        <begin position="59"/>
        <end position="128"/>
    </location>
</feature>
<feature type="domain" description="UBR-type" evidence="7">
    <location>
        <begin position="59"/>
        <end position="128"/>
    </location>
</feature>
<dbReference type="CDD" id="cd19677">
    <property type="entry name" value="UBR-box_UBR7"/>
    <property type="match status" value="1"/>
</dbReference>
<dbReference type="Gene3D" id="3.30.40.10">
    <property type="entry name" value="Zinc/RING finger domain, C3HC4 (zinc finger)"/>
    <property type="match status" value="1"/>
</dbReference>
<dbReference type="InterPro" id="IPR047506">
    <property type="entry name" value="UBR7-like_UBR-box"/>
</dbReference>
<dbReference type="InterPro" id="IPR003126">
    <property type="entry name" value="Znf_UBR"/>
</dbReference>
<dbReference type="PROSITE" id="PS51157">
    <property type="entry name" value="ZF_UBR"/>
    <property type="match status" value="1"/>
</dbReference>
<dbReference type="EMBL" id="BTSY01000005">
    <property type="protein sequence ID" value="GMT28423.1"/>
    <property type="molecule type" value="Genomic_DNA"/>
</dbReference>
<dbReference type="Proteomes" id="UP001432322">
    <property type="component" value="Unassembled WGS sequence"/>
</dbReference>
<feature type="compositionally biased region" description="Basic and acidic residues" evidence="6">
    <location>
        <begin position="352"/>
        <end position="366"/>
    </location>
</feature>
<keyword evidence="2" id="KW-0863">Zinc-finger</keyword>
<comment type="caution">
    <text evidence="8">The sequence shown here is derived from an EMBL/GenBank/DDBJ whole genome shotgun (WGS) entry which is preliminary data.</text>
</comment>
<dbReference type="SUPFAM" id="SSF57903">
    <property type="entry name" value="FYVE/PHD zinc finger"/>
    <property type="match status" value="1"/>
</dbReference>
<dbReference type="InterPro" id="IPR013083">
    <property type="entry name" value="Znf_RING/FYVE/PHD"/>
</dbReference>
<dbReference type="GO" id="GO:0008270">
    <property type="term" value="F:zinc ion binding"/>
    <property type="evidence" value="ECO:0007669"/>
    <property type="project" value="UniProtKB-KW"/>
</dbReference>
<evidence type="ECO:0000256" key="1">
    <source>
        <dbReference type="ARBA" id="ARBA00022723"/>
    </source>
</evidence>
<gene>
    <name evidence="8" type="ORF">PFISCL1PPCAC_19720</name>
</gene>
<dbReference type="PANTHER" id="PTHR13513:SF9">
    <property type="entry name" value="E3 UBIQUITIN-PROTEIN LIGASE UBR7-RELATED"/>
    <property type="match status" value="1"/>
</dbReference>
<evidence type="ECO:0000259" key="7">
    <source>
        <dbReference type="PROSITE" id="PS51157"/>
    </source>
</evidence>
<evidence type="ECO:0000256" key="3">
    <source>
        <dbReference type="ARBA" id="ARBA00022833"/>
    </source>
</evidence>
<name>A0AAV5WDJ3_9BILA</name>
<dbReference type="Pfam" id="PF02207">
    <property type="entry name" value="zf-UBR"/>
    <property type="match status" value="1"/>
</dbReference>
<evidence type="ECO:0000256" key="2">
    <source>
        <dbReference type="ARBA" id="ARBA00022771"/>
    </source>
</evidence>